<dbReference type="Proteomes" id="UP000249590">
    <property type="component" value="Unassembled WGS sequence"/>
</dbReference>
<evidence type="ECO:0000313" key="10">
    <source>
        <dbReference type="Proteomes" id="UP000249590"/>
    </source>
</evidence>
<dbReference type="GO" id="GO:0016020">
    <property type="term" value="C:membrane"/>
    <property type="evidence" value="ECO:0007669"/>
    <property type="project" value="UniProtKB-SubCell"/>
</dbReference>
<comment type="caution">
    <text evidence="9">The sequence shown here is derived from an EMBL/GenBank/DDBJ whole genome shotgun (WGS) entry which is preliminary data.</text>
</comment>
<organism evidence="9 10">
    <name type="scientific">Acuticoccus sediminis</name>
    <dbReference type="NCBI Taxonomy" id="2184697"/>
    <lineage>
        <taxon>Bacteria</taxon>
        <taxon>Pseudomonadati</taxon>
        <taxon>Pseudomonadota</taxon>
        <taxon>Alphaproteobacteria</taxon>
        <taxon>Hyphomicrobiales</taxon>
        <taxon>Amorphaceae</taxon>
        <taxon>Acuticoccus</taxon>
    </lineage>
</organism>
<dbReference type="Gene3D" id="2.40.128.260">
    <property type="entry name" value="Type IV secretion system, VirB10/TraB/TrbI"/>
    <property type="match status" value="1"/>
</dbReference>
<evidence type="ECO:0000256" key="8">
    <source>
        <dbReference type="SAM" id="Phobius"/>
    </source>
</evidence>
<feature type="coiled-coil region" evidence="6">
    <location>
        <begin position="110"/>
        <end position="137"/>
    </location>
</feature>
<feature type="region of interest" description="Disordered" evidence="7">
    <location>
        <begin position="61"/>
        <end position="81"/>
    </location>
</feature>
<comment type="subcellular location">
    <subcellularLocation>
        <location evidence="1">Membrane</location>
        <topology evidence="1">Single-pass membrane protein</topology>
    </subcellularLocation>
</comment>
<protein>
    <recommendedName>
        <fullName evidence="11">Type IV secretion system protein VirB10</fullName>
    </recommendedName>
</protein>
<evidence type="ECO:0000256" key="3">
    <source>
        <dbReference type="ARBA" id="ARBA00022692"/>
    </source>
</evidence>
<evidence type="ECO:0000256" key="1">
    <source>
        <dbReference type="ARBA" id="ARBA00004167"/>
    </source>
</evidence>
<evidence type="ECO:0000256" key="4">
    <source>
        <dbReference type="ARBA" id="ARBA00022989"/>
    </source>
</evidence>
<dbReference type="Pfam" id="PF03743">
    <property type="entry name" value="TrbI"/>
    <property type="match status" value="1"/>
</dbReference>
<accession>A0A8B2NJT5</accession>
<gene>
    <name evidence="9" type="ORF">DLJ53_32635</name>
</gene>
<dbReference type="OrthoDB" id="9807354at2"/>
<keyword evidence="6" id="KW-0175">Coiled coil</keyword>
<dbReference type="CDD" id="cd16429">
    <property type="entry name" value="VirB10"/>
    <property type="match status" value="1"/>
</dbReference>
<evidence type="ECO:0000256" key="6">
    <source>
        <dbReference type="SAM" id="Coils"/>
    </source>
</evidence>
<dbReference type="AlphaFoldDB" id="A0A8B2NJT5"/>
<keyword evidence="10" id="KW-1185">Reference proteome</keyword>
<feature type="transmembrane region" description="Helical" evidence="8">
    <location>
        <begin position="31"/>
        <end position="50"/>
    </location>
</feature>
<evidence type="ECO:0000256" key="2">
    <source>
        <dbReference type="ARBA" id="ARBA00010265"/>
    </source>
</evidence>
<reference evidence="9 10" key="1">
    <citation type="submission" date="2018-05" db="EMBL/GenBank/DDBJ databases">
        <title>Acuticoccus sediminis sp. nov., isolated from deep-sea sediment of Indian Ocean.</title>
        <authorList>
            <person name="Liu X."/>
            <person name="Lai Q."/>
            <person name="Du Y."/>
            <person name="Sun F."/>
            <person name="Zhang X."/>
            <person name="Wang S."/>
            <person name="Shao Z."/>
        </authorList>
    </citation>
    <scope>NUCLEOTIDE SEQUENCE [LARGE SCALE GENOMIC DNA]</scope>
    <source>
        <strain evidence="9 10">PTG4-2</strain>
    </source>
</reference>
<evidence type="ECO:0008006" key="11">
    <source>
        <dbReference type="Google" id="ProtNLM"/>
    </source>
</evidence>
<evidence type="ECO:0000313" key="9">
    <source>
        <dbReference type="EMBL" id="RAH96255.1"/>
    </source>
</evidence>
<dbReference type="InterPro" id="IPR042217">
    <property type="entry name" value="T4SS_VirB10/TrbI"/>
</dbReference>
<evidence type="ECO:0000256" key="5">
    <source>
        <dbReference type="ARBA" id="ARBA00023136"/>
    </source>
</evidence>
<feature type="region of interest" description="Disordered" evidence="7">
    <location>
        <begin position="1"/>
        <end position="24"/>
    </location>
</feature>
<sequence length="437" mass="47244">MTDDKTSDRDRLVEERRRALETKPKGKRSRVLIGIVMGGAFAALSVVVLAPDQVRSLLGGGASTSETMQETSRMDGGISTEITLPDDVETSIVDVEPPMRPAPTSPAIDDSAYRSQIAALERQLEEMRTQSGDQVDKIRALLDEQAEALRDQFDRERQVQEAEYEKRLQAAREAAAADKLSEEEAAARARLEEERMRREAIAHEQVQSDALVLDGGGAVAAASSVQSGDRERSSNEDFMRIASTQSYDTVRATTIANPGRTIVQGTSLAAVLETAVSTELPGIIRAVVSHDVYSYDGENVLLPRGSRLIGSYNSDVSIAQNRAQIAWNRAVTPAGVSVELGGYGADQLGMSGQSGQVDTRFRQRFGSAALISLITLGPQFILREGTSDTSRDAAEDLSSDLEDTTQGVMAEYLTLGPVIYIDQGTAISVMVNRDLVF</sequence>
<keyword evidence="4 8" id="KW-1133">Transmembrane helix</keyword>
<dbReference type="EMBL" id="QHHQ01000014">
    <property type="protein sequence ID" value="RAH96255.1"/>
    <property type="molecule type" value="Genomic_DNA"/>
</dbReference>
<comment type="similarity">
    <text evidence="2">Belongs to the TrbI/VirB10 family.</text>
</comment>
<dbReference type="RefSeq" id="WP_083551865.1">
    <property type="nucleotide sequence ID" value="NZ_QHHQ01000014.1"/>
</dbReference>
<keyword evidence="5 8" id="KW-0472">Membrane</keyword>
<evidence type="ECO:0000256" key="7">
    <source>
        <dbReference type="SAM" id="MobiDB-lite"/>
    </source>
</evidence>
<name>A0A8B2NJT5_9HYPH</name>
<keyword evidence="3 8" id="KW-0812">Transmembrane</keyword>
<proteinExistence type="inferred from homology"/>
<dbReference type="InterPro" id="IPR005498">
    <property type="entry name" value="T4SS_VirB10/TraB/TrbI"/>
</dbReference>